<gene>
    <name evidence="2" type="ORF">UXQ13_21345</name>
</gene>
<dbReference type="InterPro" id="IPR013976">
    <property type="entry name" value="HDOD"/>
</dbReference>
<protein>
    <submittedName>
        <fullName evidence="2">HDOD domain-containing protein</fullName>
    </submittedName>
</protein>
<sequence length="295" mass="31380">MTAPLVASDDVVLDDDEVAEPEDGVDDVLLPGATFDAHAVLASIDTMAAQRPVAAQIVALTHADDAGAKDLSRLLAADAALTGRVLKLANSAYYGLRGRVSSLQFAVTVVGFATVRSMATVALTSTDQMTLPAEHWTTSTHLALACSTLAPRMGHRAADALCMGLLAQLGAALLHHHDPQGYGELTAAHRSAVDRREAEVERYGVHAVELTAAAMRQWGFPSTMVAPLDQLHDPTSVDGGLLRGAFEVTERLVVKGHRPVPIHRLTCDRVREVDVVPVLTQVRTEAADLRRALEG</sequence>
<dbReference type="Gene3D" id="1.10.3210.10">
    <property type="entry name" value="Hypothetical protein af1432"/>
    <property type="match status" value="1"/>
</dbReference>
<dbReference type="Pfam" id="PF08668">
    <property type="entry name" value="HDOD"/>
    <property type="match status" value="1"/>
</dbReference>
<dbReference type="SUPFAM" id="SSF109604">
    <property type="entry name" value="HD-domain/PDEase-like"/>
    <property type="match status" value="1"/>
</dbReference>
<accession>A0ABU8EBL8</accession>
<reference evidence="2 3" key="1">
    <citation type="submission" date="2024-03" db="EMBL/GenBank/DDBJ databases">
        <title>Draft genome sequence of Klenkia terrae.</title>
        <authorList>
            <person name="Duangmal K."/>
            <person name="Chantavorakit T."/>
        </authorList>
    </citation>
    <scope>NUCLEOTIDE SEQUENCE [LARGE SCALE GENOMIC DNA]</scope>
    <source>
        <strain evidence="2 3">JCM 17786</strain>
    </source>
</reference>
<comment type="caution">
    <text evidence="2">The sequence shown here is derived from an EMBL/GenBank/DDBJ whole genome shotgun (WGS) entry which is preliminary data.</text>
</comment>
<name>A0ABU8EBL8_9ACTN</name>
<evidence type="ECO:0000313" key="2">
    <source>
        <dbReference type="EMBL" id="MEI4281030.1"/>
    </source>
</evidence>
<dbReference type="PANTHER" id="PTHR33525">
    <property type="match status" value="1"/>
</dbReference>
<evidence type="ECO:0000259" key="1">
    <source>
        <dbReference type="PROSITE" id="PS51833"/>
    </source>
</evidence>
<evidence type="ECO:0000313" key="3">
    <source>
        <dbReference type="Proteomes" id="UP001373496"/>
    </source>
</evidence>
<dbReference type="Proteomes" id="UP001373496">
    <property type="component" value="Unassembled WGS sequence"/>
</dbReference>
<dbReference type="RefSeq" id="WP_225235504.1">
    <property type="nucleotide sequence ID" value="NZ_JBAPLV010000034.1"/>
</dbReference>
<dbReference type="PROSITE" id="PS51833">
    <property type="entry name" value="HDOD"/>
    <property type="match status" value="1"/>
</dbReference>
<dbReference type="InterPro" id="IPR052340">
    <property type="entry name" value="RNase_Y/CdgJ"/>
</dbReference>
<keyword evidence="3" id="KW-1185">Reference proteome</keyword>
<feature type="domain" description="HDOD" evidence="1">
    <location>
        <begin position="47"/>
        <end position="234"/>
    </location>
</feature>
<proteinExistence type="predicted"/>
<organism evidence="2 3">
    <name type="scientific">Klenkia terrae</name>
    <dbReference type="NCBI Taxonomy" id="1052259"/>
    <lineage>
        <taxon>Bacteria</taxon>
        <taxon>Bacillati</taxon>
        <taxon>Actinomycetota</taxon>
        <taxon>Actinomycetes</taxon>
        <taxon>Geodermatophilales</taxon>
        <taxon>Geodermatophilaceae</taxon>
        <taxon>Klenkia</taxon>
    </lineage>
</organism>
<dbReference type="PANTHER" id="PTHR33525:SF4">
    <property type="entry name" value="CYCLIC DI-GMP PHOSPHODIESTERASE CDGJ"/>
    <property type="match status" value="1"/>
</dbReference>
<dbReference type="EMBL" id="JBAPLV010000034">
    <property type="protein sequence ID" value="MEI4281030.1"/>
    <property type="molecule type" value="Genomic_DNA"/>
</dbReference>